<dbReference type="Pfam" id="PF00583">
    <property type="entry name" value="Acetyltransf_1"/>
    <property type="match status" value="1"/>
</dbReference>
<gene>
    <name evidence="2" type="ORF">JIN87_05855</name>
</gene>
<dbReference type="CDD" id="cd04301">
    <property type="entry name" value="NAT_SF"/>
    <property type="match status" value="1"/>
</dbReference>
<evidence type="ECO:0000313" key="3">
    <source>
        <dbReference type="Proteomes" id="UP000617628"/>
    </source>
</evidence>
<keyword evidence="3" id="KW-1185">Reference proteome</keyword>
<dbReference type="GO" id="GO:0016747">
    <property type="term" value="F:acyltransferase activity, transferring groups other than amino-acyl groups"/>
    <property type="evidence" value="ECO:0007669"/>
    <property type="project" value="InterPro"/>
</dbReference>
<dbReference type="EMBL" id="JAENIL010000008">
    <property type="protein sequence ID" value="MBK1876384.1"/>
    <property type="molecule type" value="Genomic_DNA"/>
</dbReference>
<dbReference type="AlphaFoldDB" id="A0A934RYW7"/>
<dbReference type="InterPro" id="IPR000182">
    <property type="entry name" value="GNAT_dom"/>
</dbReference>
<comment type="caution">
    <text evidence="2">The sequence shown here is derived from an EMBL/GenBank/DDBJ whole genome shotgun (WGS) entry which is preliminary data.</text>
</comment>
<dbReference type="InterPro" id="IPR016181">
    <property type="entry name" value="Acyl_CoA_acyltransferase"/>
</dbReference>
<evidence type="ECO:0000259" key="1">
    <source>
        <dbReference type="PROSITE" id="PS51186"/>
    </source>
</evidence>
<dbReference type="SUPFAM" id="SSF55729">
    <property type="entry name" value="Acyl-CoA N-acyltransferases (Nat)"/>
    <property type="match status" value="1"/>
</dbReference>
<dbReference type="RefSeq" id="WP_200354598.1">
    <property type="nucleotide sequence ID" value="NZ_JAENIL010000008.1"/>
</dbReference>
<dbReference type="Gene3D" id="3.40.630.30">
    <property type="match status" value="1"/>
</dbReference>
<sequence>MTQIELKKLSKSDLEAVHQIDRSESVERMYRKAGQNLEAYDDSVEFASDPAFWEKLISWWKKELDGGAKAIGAYDGDTMTGIAMIKHDAHEGVDQIIAMYVSAEYRLSGIAKSLYLEIEDAAKASGAKQLCVHTTPTGSAVGFYLSQGFQFDAGSACSLDPENEQDIPMVKDLR</sequence>
<dbReference type="Proteomes" id="UP000617628">
    <property type="component" value="Unassembled WGS sequence"/>
</dbReference>
<name>A0A934RYW7_9BACT</name>
<evidence type="ECO:0000313" key="2">
    <source>
        <dbReference type="EMBL" id="MBK1876384.1"/>
    </source>
</evidence>
<reference evidence="2" key="1">
    <citation type="submission" date="2021-01" db="EMBL/GenBank/DDBJ databases">
        <title>Modified the classification status of verrucomicrobia.</title>
        <authorList>
            <person name="Feng X."/>
        </authorList>
    </citation>
    <scope>NUCLEOTIDE SEQUENCE</scope>
    <source>
        <strain evidence="2">KCTC 13126</strain>
    </source>
</reference>
<organism evidence="2 3">
    <name type="scientific">Pelagicoccus mobilis</name>
    <dbReference type="NCBI Taxonomy" id="415221"/>
    <lineage>
        <taxon>Bacteria</taxon>
        <taxon>Pseudomonadati</taxon>
        <taxon>Verrucomicrobiota</taxon>
        <taxon>Opitutia</taxon>
        <taxon>Puniceicoccales</taxon>
        <taxon>Pelagicoccaceae</taxon>
        <taxon>Pelagicoccus</taxon>
    </lineage>
</organism>
<feature type="domain" description="N-acetyltransferase" evidence="1">
    <location>
        <begin position="4"/>
        <end position="174"/>
    </location>
</feature>
<proteinExistence type="predicted"/>
<accession>A0A934RYW7</accession>
<dbReference type="PROSITE" id="PS51186">
    <property type="entry name" value="GNAT"/>
    <property type="match status" value="1"/>
</dbReference>
<protein>
    <submittedName>
        <fullName evidence="2">GNAT family N-acetyltransferase</fullName>
    </submittedName>
</protein>